<evidence type="ECO:0000313" key="5">
    <source>
        <dbReference type="EMBL" id="EIW85574.1"/>
    </source>
</evidence>
<dbReference type="AlphaFoldDB" id="A0A5M3N3I1"/>
<name>A0A5M3N3I1_CONPW</name>
<dbReference type="OMA" id="KYMNIVA"/>
<dbReference type="InterPro" id="IPR010829">
    <property type="entry name" value="Cerato-platanin"/>
</dbReference>
<dbReference type="GO" id="GO:0005576">
    <property type="term" value="C:extracellular region"/>
    <property type="evidence" value="ECO:0007669"/>
    <property type="project" value="UniProtKB-SubCell"/>
</dbReference>
<dbReference type="SUPFAM" id="SSF50685">
    <property type="entry name" value="Barwin-like endoglucanases"/>
    <property type="match status" value="1"/>
</dbReference>
<dbReference type="EMBL" id="JH711574">
    <property type="protein sequence ID" value="EIW85574.1"/>
    <property type="molecule type" value="Genomic_DNA"/>
</dbReference>
<comment type="subcellular location">
    <subcellularLocation>
        <location evidence="1">Secreted</location>
    </subcellularLocation>
</comment>
<protein>
    <submittedName>
        <fullName evidence="5">Cerato-platanin-domain-containing protein</fullName>
    </submittedName>
</protein>
<dbReference type="Gene3D" id="2.40.40.10">
    <property type="entry name" value="RlpA-like domain"/>
    <property type="match status" value="1"/>
</dbReference>
<dbReference type="RefSeq" id="XP_007765021.1">
    <property type="nucleotide sequence ID" value="XM_007766831.1"/>
</dbReference>
<dbReference type="CDD" id="cd22778">
    <property type="entry name" value="DPBB_CEPL-like"/>
    <property type="match status" value="1"/>
</dbReference>
<evidence type="ECO:0000256" key="4">
    <source>
        <dbReference type="SAM" id="SignalP"/>
    </source>
</evidence>
<comment type="similarity">
    <text evidence="2">Belongs to the cerato-platanin family.</text>
</comment>
<evidence type="ECO:0000313" key="6">
    <source>
        <dbReference type="Proteomes" id="UP000053558"/>
    </source>
</evidence>
<evidence type="ECO:0000256" key="1">
    <source>
        <dbReference type="ARBA" id="ARBA00004613"/>
    </source>
</evidence>
<feature type="chain" id="PRO_5024342269" evidence="4">
    <location>
        <begin position="20"/>
        <end position="174"/>
    </location>
</feature>
<comment type="caution">
    <text evidence="5">The sequence shown here is derived from an EMBL/GenBank/DDBJ whole genome shotgun (WGS) entry which is preliminary data.</text>
</comment>
<organism evidence="5 6">
    <name type="scientific">Coniophora puteana (strain RWD-64-598)</name>
    <name type="common">Brown rot fungus</name>
    <dbReference type="NCBI Taxonomy" id="741705"/>
    <lineage>
        <taxon>Eukaryota</taxon>
        <taxon>Fungi</taxon>
        <taxon>Dikarya</taxon>
        <taxon>Basidiomycota</taxon>
        <taxon>Agaricomycotina</taxon>
        <taxon>Agaricomycetes</taxon>
        <taxon>Agaricomycetidae</taxon>
        <taxon>Boletales</taxon>
        <taxon>Coniophorineae</taxon>
        <taxon>Coniophoraceae</taxon>
        <taxon>Coniophora</taxon>
    </lineage>
</organism>
<dbReference type="OrthoDB" id="4898945at2759"/>
<gene>
    <name evidence="5" type="ORF">CONPUDRAFT_162746</name>
</gene>
<sequence>MLAHLSLIALSALTLPTLAQTPVSVGYDTTFDNGSASLSTVACSTGTYGLETAGYTTFGSLPSFPNISAAPAVTGYDSPACGSCWQLSYAVPARNATLSVYVTAVDVGRDGFVASQAALDALTGGLAQELGRVTANATQALTVPYKGKCSAEEIPAHFAGWDAQDSAREEILGA</sequence>
<dbReference type="GeneID" id="19204770"/>
<keyword evidence="3" id="KW-0964">Secreted</keyword>
<dbReference type="KEGG" id="cput:CONPUDRAFT_162746"/>
<dbReference type="Proteomes" id="UP000053558">
    <property type="component" value="Unassembled WGS sequence"/>
</dbReference>
<reference evidence="6" key="1">
    <citation type="journal article" date="2012" name="Science">
        <title>The Paleozoic origin of enzymatic lignin decomposition reconstructed from 31 fungal genomes.</title>
        <authorList>
            <person name="Floudas D."/>
            <person name="Binder M."/>
            <person name="Riley R."/>
            <person name="Barry K."/>
            <person name="Blanchette R.A."/>
            <person name="Henrissat B."/>
            <person name="Martinez A.T."/>
            <person name="Otillar R."/>
            <person name="Spatafora J.W."/>
            <person name="Yadav J.S."/>
            <person name="Aerts A."/>
            <person name="Benoit I."/>
            <person name="Boyd A."/>
            <person name="Carlson A."/>
            <person name="Copeland A."/>
            <person name="Coutinho P.M."/>
            <person name="de Vries R.P."/>
            <person name="Ferreira P."/>
            <person name="Findley K."/>
            <person name="Foster B."/>
            <person name="Gaskell J."/>
            <person name="Glotzer D."/>
            <person name="Gorecki P."/>
            <person name="Heitman J."/>
            <person name="Hesse C."/>
            <person name="Hori C."/>
            <person name="Igarashi K."/>
            <person name="Jurgens J.A."/>
            <person name="Kallen N."/>
            <person name="Kersten P."/>
            <person name="Kohler A."/>
            <person name="Kuees U."/>
            <person name="Kumar T.K.A."/>
            <person name="Kuo A."/>
            <person name="LaButti K."/>
            <person name="Larrondo L.F."/>
            <person name="Lindquist E."/>
            <person name="Ling A."/>
            <person name="Lombard V."/>
            <person name="Lucas S."/>
            <person name="Lundell T."/>
            <person name="Martin R."/>
            <person name="McLaughlin D.J."/>
            <person name="Morgenstern I."/>
            <person name="Morin E."/>
            <person name="Murat C."/>
            <person name="Nagy L.G."/>
            <person name="Nolan M."/>
            <person name="Ohm R.A."/>
            <person name="Patyshakuliyeva A."/>
            <person name="Rokas A."/>
            <person name="Ruiz-Duenas F.J."/>
            <person name="Sabat G."/>
            <person name="Salamov A."/>
            <person name="Samejima M."/>
            <person name="Schmutz J."/>
            <person name="Slot J.C."/>
            <person name="St John F."/>
            <person name="Stenlid J."/>
            <person name="Sun H."/>
            <person name="Sun S."/>
            <person name="Syed K."/>
            <person name="Tsang A."/>
            <person name="Wiebenga A."/>
            <person name="Young D."/>
            <person name="Pisabarro A."/>
            <person name="Eastwood D.C."/>
            <person name="Martin F."/>
            <person name="Cullen D."/>
            <person name="Grigoriev I.V."/>
            <person name="Hibbett D.S."/>
        </authorList>
    </citation>
    <scope>NUCLEOTIDE SEQUENCE [LARGE SCALE GENOMIC DNA]</scope>
    <source>
        <strain evidence="6">RWD-64-598 SS2</strain>
    </source>
</reference>
<dbReference type="Pfam" id="PF07249">
    <property type="entry name" value="Cerato-platanin"/>
    <property type="match status" value="1"/>
</dbReference>
<keyword evidence="4" id="KW-0732">Signal</keyword>
<evidence type="ECO:0000256" key="2">
    <source>
        <dbReference type="ARBA" id="ARBA00010421"/>
    </source>
</evidence>
<evidence type="ECO:0000256" key="3">
    <source>
        <dbReference type="ARBA" id="ARBA00022525"/>
    </source>
</evidence>
<accession>A0A5M3N3I1</accession>
<dbReference type="InterPro" id="IPR036908">
    <property type="entry name" value="RlpA-like_sf"/>
</dbReference>
<feature type="signal peptide" evidence="4">
    <location>
        <begin position="1"/>
        <end position="19"/>
    </location>
</feature>
<proteinExistence type="inferred from homology"/>
<keyword evidence="6" id="KW-1185">Reference proteome</keyword>